<dbReference type="InterPro" id="IPR035919">
    <property type="entry name" value="EAL_sf"/>
</dbReference>
<dbReference type="InterPro" id="IPR001633">
    <property type="entry name" value="EAL_dom"/>
</dbReference>
<evidence type="ECO:0000313" key="2">
    <source>
        <dbReference type="EMBL" id="MBB5042473.1"/>
    </source>
</evidence>
<dbReference type="Gene3D" id="3.20.20.450">
    <property type="entry name" value="EAL domain"/>
    <property type="match status" value="1"/>
</dbReference>
<accession>A0A7W7YU83</accession>
<feature type="domain" description="EAL" evidence="1">
    <location>
        <begin position="11"/>
        <end position="266"/>
    </location>
</feature>
<reference evidence="2 3" key="1">
    <citation type="submission" date="2020-08" db="EMBL/GenBank/DDBJ databases">
        <title>Genomic Encyclopedia of Type Strains, Phase IV (KMG-IV): sequencing the most valuable type-strain genomes for metagenomic binning, comparative biology and taxonomic classification.</title>
        <authorList>
            <person name="Goeker M."/>
        </authorList>
    </citation>
    <scope>NUCLEOTIDE SEQUENCE [LARGE SCALE GENOMIC DNA]</scope>
    <source>
        <strain evidence="2 3">DSM 21319</strain>
    </source>
</reference>
<proteinExistence type="predicted"/>
<sequence length="302" mass="32459">MSEKSIFSNLVRQPDGAFSAAYGAYRLQSALQPIFIERPDGALGIAAFKGLVRAGMGDMPCSPAEFFQEVPEEERAAVDGLCRSLHILNAGPLARPDTALIVNMQAGLHLTAQAMRQEMERLRLAAHEAGMAPERIACEIREHPGDSPEDLARLAARLHEAGFSVAIDEYTGDDRDLDRMERLKPQFVTFDTAWLRGFAENSAGLALLRVVVGQFAQKGIRAIVAGIEDQQTISLCRGMGGPLMQGYLLARPELAPTGFAAAFPEPAGEPAPASGEALPAGGVMPLESRIARPLRQFGKRGV</sequence>
<dbReference type="EMBL" id="JACHIK010000005">
    <property type="protein sequence ID" value="MBB5042473.1"/>
    <property type="molecule type" value="Genomic_DNA"/>
</dbReference>
<keyword evidence="3" id="KW-1185">Reference proteome</keyword>
<dbReference type="SMART" id="SM00052">
    <property type="entry name" value="EAL"/>
    <property type="match status" value="1"/>
</dbReference>
<dbReference type="GO" id="GO:0071111">
    <property type="term" value="F:cyclic-guanylate-specific phosphodiesterase activity"/>
    <property type="evidence" value="ECO:0007669"/>
    <property type="project" value="InterPro"/>
</dbReference>
<dbReference type="InterPro" id="IPR050706">
    <property type="entry name" value="Cyclic-di-GMP_PDE-like"/>
</dbReference>
<protein>
    <submittedName>
        <fullName evidence="2">EAL domain-containing protein (Putative c-di-GMP-specific phosphodiesterase class I)</fullName>
    </submittedName>
</protein>
<dbReference type="PANTHER" id="PTHR33121:SF76">
    <property type="entry name" value="SIGNALING PROTEIN"/>
    <property type="match status" value="1"/>
</dbReference>
<organism evidence="2 3">
    <name type="scientific">Shinella fusca</name>
    <dbReference type="NCBI Taxonomy" id="544480"/>
    <lineage>
        <taxon>Bacteria</taxon>
        <taxon>Pseudomonadati</taxon>
        <taxon>Pseudomonadota</taxon>
        <taxon>Alphaproteobacteria</taxon>
        <taxon>Hyphomicrobiales</taxon>
        <taxon>Rhizobiaceae</taxon>
        <taxon>Shinella</taxon>
    </lineage>
</organism>
<comment type="caution">
    <text evidence="2">The sequence shown here is derived from an EMBL/GenBank/DDBJ whole genome shotgun (WGS) entry which is preliminary data.</text>
</comment>
<dbReference type="PROSITE" id="PS50883">
    <property type="entry name" value="EAL"/>
    <property type="match status" value="1"/>
</dbReference>
<evidence type="ECO:0000259" key="1">
    <source>
        <dbReference type="PROSITE" id="PS50883"/>
    </source>
</evidence>
<dbReference type="PANTHER" id="PTHR33121">
    <property type="entry name" value="CYCLIC DI-GMP PHOSPHODIESTERASE PDEF"/>
    <property type="match status" value="1"/>
</dbReference>
<dbReference type="Proteomes" id="UP000535406">
    <property type="component" value="Unassembled WGS sequence"/>
</dbReference>
<dbReference type="AlphaFoldDB" id="A0A7W7YU83"/>
<name>A0A7W7YU83_9HYPH</name>
<gene>
    <name evidence="2" type="ORF">HNQ66_001869</name>
</gene>
<evidence type="ECO:0000313" key="3">
    <source>
        <dbReference type="Proteomes" id="UP000535406"/>
    </source>
</evidence>
<dbReference type="SUPFAM" id="SSF141868">
    <property type="entry name" value="EAL domain-like"/>
    <property type="match status" value="1"/>
</dbReference>
<dbReference type="Pfam" id="PF00563">
    <property type="entry name" value="EAL"/>
    <property type="match status" value="1"/>
</dbReference>
<dbReference type="RefSeq" id="WP_184143378.1">
    <property type="nucleotide sequence ID" value="NZ_JACHIK010000005.1"/>
</dbReference>